<reference evidence="2" key="1">
    <citation type="submission" date="2016-04" db="EMBL/GenBank/DDBJ databases">
        <title>Cephalotus genome sequencing.</title>
        <authorList>
            <person name="Fukushima K."/>
            <person name="Hasebe M."/>
            <person name="Fang X."/>
        </authorList>
    </citation>
    <scope>NUCLEOTIDE SEQUENCE [LARGE SCALE GENOMIC DNA]</scope>
    <source>
        <strain evidence="2">cv. St1</strain>
    </source>
</reference>
<organism evidence="1 2">
    <name type="scientific">Cephalotus follicularis</name>
    <name type="common">Albany pitcher plant</name>
    <dbReference type="NCBI Taxonomy" id="3775"/>
    <lineage>
        <taxon>Eukaryota</taxon>
        <taxon>Viridiplantae</taxon>
        <taxon>Streptophyta</taxon>
        <taxon>Embryophyta</taxon>
        <taxon>Tracheophyta</taxon>
        <taxon>Spermatophyta</taxon>
        <taxon>Magnoliopsida</taxon>
        <taxon>eudicotyledons</taxon>
        <taxon>Gunneridae</taxon>
        <taxon>Pentapetalae</taxon>
        <taxon>rosids</taxon>
        <taxon>fabids</taxon>
        <taxon>Oxalidales</taxon>
        <taxon>Cephalotaceae</taxon>
        <taxon>Cephalotus</taxon>
    </lineage>
</organism>
<dbReference type="Pfam" id="PF14223">
    <property type="entry name" value="Retrotran_gag_2"/>
    <property type="match status" value="1"/>
</dbReference>
<name>A0A1Q3CMM5_CEPFO</name>
<dbReference type="OrthoDB" id="1706811at2759"/>
<dbReference type="PANTHER" id="PTHR37610">
    <property type="entry name" value="CCHC-TYPE DOMAIN-CONTAINING PROTEIN"/>
    <property type="match status" value="1"/>
</dbReference>
<dbReference type="PANTHER" id="PTHR37610:SF77">
    <property type="entry name" value="INTEGRASE CATALYTIC DOMAIN-CONTAINING PROTEIN"/>
    <property type="match status" value="1"/>
</dbReference>
<evidence type="ECO:0000313" key="2">
    <source>
        <dbReference type="Proteomes" id="UP000187406"/>
    </source>
</evidence>
<gene>
    <name evidence="1" type="ORF">CFOL_v3_24961</name>
</gene>
<dbReference type="AlphaFoldDB" id="A0A1Q3CMM5"/>
<comment type="caution">
    <text evidence="1">The sequence shown here is derived from an EMBL/GenBank/DDBJ whole genome shotgun (WGS) entry which is preliminary data.</text>
</comment>
<feature type="non-terminal residue" evidence="1">
    <location>
        <position position="120"/>
    </location>
</feature>
<keyword evidence="2" id="KW-1185">Reference proteome</keyword>
<dbReference type="EMBL" id="BDDD01002425">
    <property type="protein sequence ID" value="GAV81506.1"/>
    <property type="molecule type" value="Genomic_DNA"/>
</dbReference>
<accession>A0A1Q3CMM5</accession>
<sequence length="120" mass="14368">NYFLWEFAFLMYIMGKELWGIVDGTLAEPKDAKSVGYIKWHTQNAKVVSWMLSTMESHITVNLQPYKTRSTMWTYLKEAYFQDNEARRFQLDNEIADFQQGDRFVQECYSAFMALWQEYS</sequence>
<evidence type="ECO:0000313" key="1">
    <source>
        <dbReference type="EMBL" id="GAV81506.1"/>
    </source>
</evidence>
<dbReference type="Proteomes" id="UP000187406">
    <property type="component" value="Unassembled WGS sequence"/>
</dbReference>
<proteinExistence type="predicted"/>
<protein>
    <submittedName>
        <fullName evidence="1">UBN2_3 domain-containing protein</fullName>
    </submittedName>
</protein>
<feature type="non-terminal residue" evidence="1">
    <location>
        <position position="1"/>
    </location>
</feature>
<dbReference type="InParanoid" id="A0A1Q3CMM5"/>